<dbReference type="EMBL" id="MZXV01000070">
    <property type="protein sequence ID" value="PZV34552.1"/>
    <property type="molecule type" value="Genomic_DNA"/>
</dbReference>
<name>A0A2W7BV59_9HYPH</name>
<dbReference type="OrthoDB" id="7284468at2"/>
<evidence type="ECO:0008006" key="11">
    <source>
        <dbReference type="Google" id="ProtNLM"/>
    </source>
</evidence>
<dbReference type="GO" id="GO:0005886">
    <property type="term" value="C:plasma membrane"/>
    <property type="evidence" value="ECO:0007669"/>
    <property type="project" value="UniProtKB-SubCell"/>
</dbReference>
<evidence type="ECO:0000256" key="5">
    <source>
        <dbReference type="ARBA" id="ARBA00022692"/>
    </source>
</evidence>
<keyword evidence="4" id="KW-0997">Cell inner membrane</keyword>
<protein>
    <recommendedName>
        <fullName evidence="11">ABC transporter permease</fullName>
    </recommendedName>
</protein>
<dbReference type="RefSeq" id="WP_111547868.1">
    <property type="nucleotide sequence ID" value="NZ_MZXV01000070.1"/>
</dbReference>
<feature type="transmembrane region" description="Helical" evidence="8">
    <location>
        <begin position="315"/>
        <end position="331"/>
    </location>
</feature>
<comment type="caution">
    <text evidence="9">The sequence shown here is derived from an EMBL/GenBank/DDBJ whole genome shotgun (WGS) entry which is preliminary data.</text>
</comment>
<dbReference type="Pfam" id="PF02653">
    <property type="entry name" value="BPD_transp_2"/>
    <property type="match status" value="1"/>
</dbReference>
<keyword evidence="7 8" id="KW-0472">Membrane</keyword>
<evidence type="ECO:0000256" key="4">
    <source>
        <dbReference type="ARBA" id="ARBA00022519"/>
    </source>
</evidence>
<feature type="transmembrane region" description="Helical" evidence="8">
    <location>
        <begin position="172"/>
        <end position="202"/>
    </location>
</feature>
<dbReference type="CDD" id="cd06579">
    <property type="entry name" value="TM_PBP1_transp_AraH_like"/>
    <property type="match status" value="1"/>
</dbReference>
<dbReference type="Proteomes" id="UP000248616">
    <property type="component" value="Unassembled WGS sequence"/>
</dbReference>
<dbReference type="GO" id="GO:0022857">
    <property type="term" value="F:transmembrane transporter activity"/>
    <property type="evidence" value="ECO:0007669"/>
    <property type="project" value="InterPro"/>
</dbReference>
<keyword evidence="2" id="KW-0813">Transport</keyword>
<organism evidence="9 10">
    <name type="scientific">Mesorhizobium kowhaii</name>
    <dbReference type="NCBI Taxonomy" id="1300272"/>
    <lineage>
        <taxon>Bacteria</taxon>
        <taxon>Pseudomonadati</taxon>
        <taxon>Pseudomonadota</taxon>
        <taxon>Alphaproteobacteria</taxon>
        <taxon>Hyphomicrobiales</taxon>
        <taxon>Phyllobacteriaceae</taxon>
        <taxon>Mesorhizobium</taxon>
    </lineage>
</organism>
<comment type="subcellular location">
    <subcellularLocation>
        <location evidence="1">Cell membrane</location>
        <topology evidence="1">Multi-pass membrane protein</topology>
    </subcellularLocation>
</comment>
<keyword evidence="6 8" id="KW-1133">Transmembrane helix</keyword>
<evidence type="ECO:0000256" key="3">
    <source>
        <dbReference type="ARBA" id="ARBA00022475"/>
    </source>
</evidence>
<evidence type="ECO:0000256" key="7">
    <source>
        <dbReference type="ARBA" id="ARBA00023136"/>
    </source>
</evidence>
<proteinExistence type="predicted"/>
<evidence type="ECO:0000256" key="1">
    <source>
        <dbReference type="ARBA" id="ARBA00004651"/>
    </source>
</evidence>
<sequence length="351" mass="36167">MSQPDTREKKLLLRAGRRLGWALWSASRGQNPAILVGAMLVVLAIFSVILRDTAFLTTANLLAIVRISTTTTVMTVATVYVLCAAEIDLSIASIVPVSALIAAVLLSLHLHFLLAVAVAISFGALVGLVNGLATVFFGIPSFVVTLGSMGVMQGLAQIVTHTNTISISDDRFLFWFGSGSVGSVPILAFWSFGVLVIGSVILSYTGLGRRVLATGANAGAARYSGIRTERIKVGVMVVSGAAGALAGVLYDGQYAAGDFTLGSADLLPVIAAAVIGGCSLSGGRGSVVGAVTASLLIGMLSNVLVLAGFGAPEQLMVQGIIIVAAVIAGSRRGRGTLWRWLAALENNRDPD</sequence>
<feature type="transmembrane region" description="Helical" evidence="8">
    <location>
        <begin position="287"/>
        <end position="309"/>
    </location>
</feature>
<accession>A0A2W7BV59</accession>
<keyword evidence="3" id="KW-1003">Cell membrane</keyword>
<evidence type="ECO:0000256" key="8">
    <source>
        <dbReference type="SAM" id="Phobius"/>
    </source>
</evidence>
<evidence type="ECO:0000313" key="9">
    <source>
        <dbReference type="EMBL" id="PZV34552.1"/>
    </source>
</evidence>
<keyword evidence="5 8" id="KW-0812">Transmembrane</keyword>
<feature type="transmembrane region" description="Helical" evidence="8">
    <location>
        <begin position="89"/>
        <end position="106"/>
    </location>
</feature>
<keyword evidence="10" id="KW-1185">Reference proteome</keyword>
<gene>
    <name evidence="9" type="ORF">B5V02_30985</name>
</gene>
<dbReference type="PANTHER" id="PTHR32196">
    <property type="entry name" value="ABC TRANSPORTER PERMEASE PROTEIN YPHD-RELATED-RELATED"/>
    <property type="match status" value="1"/>
</dbReference>
<feature type="transmembrane region" description="Helical" evidence="8">
    <location>
        <begin position="262"/>
        <end position="280"/>
    </location>
</feature>
<feature type="transmembrane region" description="Helical" evidence="8">
    <location>
        <begin position="62"/>
        <end position="82"/>
    </location>
</feature>
<evidence type="ECO:0000256" key="6">
    <source>
        <dbReference type="ARBA" id="ARBA00022989"/>
    </source>
</evidence>
<dbReference type="PANTHER" id="PTHR32196:SF21">
    <property type="entry name" value="ABC TRANSPORTER PERMEASE PROTEIN YPHD-RELATED"/>
    <property type="match status" value="1"/>
</dbReference>
<evidence type="ECO:0000313" key="10">
    <source>
        <dbReference type="Proteomes" id="UP000248616"/>
    </source>
</evidence>
<dbReference type="AlphaFoldDB" id="A0A2W7BV59"/>
<evidence type="ECO:0000256" key="2">
    <source>
        <dbReference type="ARBA" id="ARBA00022448"/>
    </source>
</evidence>
<feature type="transmembrane region" description="Helical" evidence="8">
    <location>
        <begin position="33"/>
        <end position="50"/>
    </location>
</feature>
<feature type="transmembrane region" description="Helical" evidence="8">
    <location>
        <begin position="231"/>
        <end position="250"/>
    </location>
</feature>
<reference evidence="10" key="1">
    <citation type="submission" date="2017-03" db="EMBL/GenBank/DDBJ databases">
        <authorList>
            <person name="Safronova V.I."/>
            <person name="Sazanova A.L."/>
            <person name="Chirak E.R."/>
        </authorList>
    </citation>
    <scope>NUCLEOTIDE SEQUENCE [LARGE SCALE GENOMIC DNA]</scope>
    <source>
        <strain evidence="10">Ach-343</strain>
    </source>
</reference>
<dbReference type="InterPro" id="IPR001851">
    <property type="entry name" value="ABC_transp_permease"/>
</dbReference>